<evidence type="ECO:0000256" key="1">
    <source>
        <dbReference type="SAM" id="SignalP"/>
    </source>
</evidence>
<feature type="signal peptide" evidence="1">
    <location>
        <begin position="1"/>
        <end position="22"/>
    </location>
</feature>
<feature type="chain" id="PRO_5032359019" description="DUF3011 family protein" evidence="1">
    <location>
        <begin position="23"/>
        <end position="207"/>
    </location>
</feature>
<gene>
    <name evidence="2" type="ORF">FHW12_002593</name>
</gene>
<proteinExistence type="predicted"/>
<evidence type="ECO:0000313" key="3">
    <source>
        <dbReference type="Proteomes" id="UP000550401"/>
    </source>
</evidence>
<keyword evidence="1" id="KW-0732">Signal</keyword>
<comment type="caution">
    <text evidence="2">The sequence shown here is derived from an EMBL/GenBank/DDBJ whole genome shotgun (WGS) entry which is preliminary data.</text>
</comment>
<dbReference type="Proteomes" id="UP000550401">
    <property type="component" value="Unassembled WGS sequence"/>
</dbReference>
<dbReference type="InterPro" id="IPR021381">
    <property type="entry name" value="DUF3011"/>
</dbReference>
<keyword evidence="3" id="KW-1185">Reference proteome</keyword>
<protein>
    <recommendedName>
        <fullName evidence="4">DUF3011 family protein</fullName>
    </recommendedName>
</protein>
<evidence type="ECO:0008006" key="4">
    <source>
        <dbReference type="Google" id="ProtNLM"/>
    </source>
</evidence>
<evidence type="ECO:0000313" key="2">
    <source>
        <dbReference type="EMBL" id="MBA8888360.1"/>
    </source>
</evidence>
<organism evidence="2 3">
    <name type="scientific">Dokdonella fugitiva</name>
    <dbReference type="NCBI Taxonomy" id="328517"/>
    <lineage>
        <taxon>Bacteria</taxon>
        <taxon>Pseudomonadati</taxon>
        <taxon>Pseudomonadota</taxon>
        <taxon>Gammaproteobacteria</taxon>
        <taxon>Lysobacterales</taxon>
        <taxon>Rhodanobacteraceae</taxon>
        <taxon>Dokdonella</taxon>
    </lineage>
</organism>
<accession>A0A839F5L1</accession>
<sequence length="207" mass="22946">MLKAFQGIIALVLTSACATLGAAPAPQPLAQAFAVASSAQYDDWRPGPGWDRDIEVRCASDGYNYRMCQVDTGRGSDVRLAKQISKTPCREGQNWGWNRAGIWVDQGCEGVFRVQRRWSGGGGHDHGGGGDWRPGPGWDQSIRVRCASEGYNYRMCQVDTGRGSDVRISRQISNTRCVEGQNWGWNRAGIWVDGGCDAEFMVNRRWR</sequence>
<dbReference type="Pfam" id="PF11218">
    <property type="entry name" value="DUF3011"/>
    <property type="match status" value="1"/>
</dbReference>
<dbReference type="PROSITE" id="PS51257">
    <property type="entry name" value="PROKAR_LIPOPROTEIN"/>
    <property type="match status" value="1"/>
</dbReference>
<reference evidence="2 3" key="1">
    <citation type="submission" date="2020-07" db="EMBL/GenBank/DDBJ databases">
        <title>Genomic Encyclopedia of Type Strains, Phase IV (KMG-V): Genome sequencing to study the core and pangenomes of soil and plant-associated prokaryotes.</title>
        <authorList>
            <person name="Whitman W."/>
        </authorList>
    </citation>
    <scope>NUCLEOTIDE SEQUENCE [LARGE SCALE GENOMIC DNA]</scope>
    <source>
        <strain evidence="2 3">RH2WT43</strain>
    </source>
</reference>
<name>A0A839F5L1_9GAMM</name>
<dbReference type="EMBL" id="JACGXL010000004">
    <property type="protein sequence ID" value="MBA8888360.1"/>
    <property type="molecule type" value="Genomic_DNA"/>
</dbReference>
<dbReference type="RefSeq" id="WP_182531422.1">
    <property type="nucleotide sequence ID" value="NZ_JACGXL010000004.1"/>
</dbReference>
<dbReference type="AlphaFoldDB" id="A0A839F5L1"/>